<evidence type="ECO:0000256" key="5">
    <source>
        <dbReference type="ARBA" id="ARBA00022801"/>
    </source>
</evidence>
<organism evidence="13 14">
    <name type="scientific">Biomphalaria glabrata</name>
    <name type="common">Bloodfluke planorb</name>
    <name type="synonym">Freshwater snail</name>
    <dbReference type="NCBI Taxonomy" id="6526"/>
    <lineage>
        <taxon>Eukaryota</taxon>
        <taxon>Metazoa</taxon>
        <taxon>Spiralia</taxon>
        <taxon>Lophotrochozoa</taxon>
        <taxon>Mollusca</taxon>
        <taxon>Gastropoda</taxon>
        <taxon>Heterobranchia</taxon>
        <taxon>Euthyneura</taxon>
        <taxon>Panpulmonata</taxon>
        <taxon>Hygrophila</taxon>
        <taxon>Lymnaeoidea</taxon>
        <taxon>Planorbidae</taxon>
        <taxon>Biomphalaria</taxon>
    </lineage>
</organism>
<dbReference type="AlphaFoldDB" id="A0A9W3AS84"/>
<dbReference type="OrthoDB" id="498125at2759"/>
<evidence type="ECO:0000256" key="3">
    <source>
        <dbReference type="ARBA" id="ARBA00007092"/>
    </source>
</evidence>
<evidence type="ECO:0000256" key="10">
    <source>
        <dbReference type="RuleBase" id="RU362131"/>
    </source>
</evidence>
<dbReference type="GO" id="GO:0003906">
    <property type="term" value="F:DNA-(apurinic or apyrimidinic site) endonuclease activity"/>
    <property type="evidence" value="ECO:0007669"/>
    <property type="project" value="TreeGrafter"/>
</dbReference>
<sequence length="439" mass="50424">MSVLFATICRVFLRYRYSAIITQNIASQLTHYINLTPKSVKYNINNLKYIHSSLQVKLFSNMPPKGSKKTKAAETKDSKTKDKSVEKDVETKKEEETKEKTSKNKTKDEKEKGDENEEIESDDKEEKTEEKKTSRGWGWGHKRKADDDGEASKSKAKKKRDSIVESLKDIDSSVKAKTSDGKVANFKIASWNVNGLRAWLEKDGLEYVKAENPDVFCVQETKCDISKIPDDAKLEGYSNHWLSGDTEGYSGVGIYYRTKPIKVTEGIGDKEHDKEGRVITAEFDKFYLVNTYIPNSGRGLPRLDYRTQEWDQAFRNYLKSLDKKKPVVWCGDLNVAHKEIDLKNPKGNLRTAGFTEEERDSFSDTLKEGFFDSFRFLHPKEEHAYTFWTYMMNARAKNAGWRLDYFVLSERLKPNLCDSSIRSKVMGSDHCPIVLQLAL</sequence>
<feature type="site" description="Transition state stabilizer" evidence="9">
    <location>
        <position position="334"/>
    </location>
</feature>
<keyword evidence="5" id="KW-0378">Hydrolase</keyword>
<feature type="binding site" evidence="8">
    <location>
        <position position="332"/>
    </location>
    <ligand>
        <name>Mg(2+)</name>
        <dbReference type="ChEBI" id="CHEBI:18420"/>
        <label>1</label>
    </ligand>
</feature>
<evidence type="ECO:0000259" key="12">
    <source>
        <dbReference type="Pfam" id="PF03372"/>
    </source>
</evidence>
<comment type="catalytic activity">
    <reaction evidence="1">
        <text>Exonucleolytic cleavage in the 3'- to 5'-direction to yield nucleoside 5'-phosphates.</text>
        <dbReference type="EC" id="3.1.11.2"/>
    </reaction>
</comment>
<dbReference type="InterPro" id="IPR036691">
    <property type="entry name" value="Endo/exonu/phosph_ase_sf"/>
</dbReference>
<feature type="binding site" evidence="8">
    <location>
        <position position="429"/>
    </location>
    <ligand>
        <name>Mg(2+)</name>
        <dbReference type="ChEBI" id="CHEBI:18420"/>
        <label>1</label>
    </ligand>
</feature>
<protein>
    <recommendedName>
        <fullName evidence="10">DNA-(apurinic or apyrimidinic site) endonuclease</fullName>
        <ecNumber evidence="10">3.1.-.-</ecNumber>
    </recommendedName>
</protein>
<feature type="binding site" evidence="8">
    <location>
        <position position="192"/>
    </location>
    <ligand>
        <name>Mg(2+)</name>
        <dbReference type="ChEBI" id="CHEBI:18420"/>
        <label>1</label>
    </ligand>
</feature>
<dbReference type="GO" id="GO:0006284">
    <property type="term" value="P:base-excision repair"/>
    <property type="evidence" value="ECO:0007669"/>
    <property type="project" value="TreeGrafter"/>
</dbReference>
<dbReference type="GO" id="GO:0046872">
    <property type="term" value="F:metal ion binding"/>
    <property type="evidence" value="ECO:0007669"/>
    <property type="project" value="UniProtKB-KW"/>
</dbReference>
<dbReference type="InterPro" id="IPR004808">
    <property type="entry name" value="AP_endonuc_1"/>
</dbReference>
<comment type="similarity">
    <text evidence="3 10">Belongs to the DNA repair enzymes AP/ExoA family.</text>
</comment>
<evidence type="ECO:0000256" key="9">
    <source>
        <dbReference type="PIRSR" id="PIRSR604808-3"/>
    </source>
</evidence>
<feature type="site" description="Important for catalytic activity" evidence="9">
    <location>
        <position position="404"/>
    </location>
</feature>
<keyword evidence="4 8" id="KW-0479">Metal-binding</keyword>
<dbReference type="PROSITE" id="PS51435">
    <property type="entry name" value="AP_NUCLEASE_F1_4"/>
    <property type="match status" value="1"/>
</dbReference>
<dbReference type="NCBIfam" id="TIGR00195">
    <property type="entry name" value="exoDNase_III"/>
    <property type="match status" value="1"/>
</dbReference>
<evidence type="ECO:0000256" key="7">
    <source>
        <dbReference type="PIRSR" id="PIRSR604808-1"/>
    </source>
</evidence>
<dbReference type="Proteomes" id="UP001165740">
    <property type="component" value="Chromosome 6"/>
</dbReference>
<dbReference type="InterPro" id="IPR020847">
    <property type="entry name" value="AP_endonuclease_F1_BS"/>
</dbReference>
<dbReference type="EC" id="3.1.-.-" evidence="10"/>
<feature type="compositionally biased region" description="Basic and acidic residues" evidence="11">
    <location>
        <begin position="71"/>
        <end position="113"/>
    </location>
</feature>
<gene>
    <name evidence="14" type="primary">LOC106061433</name>
</gene>
<name>A0A9W3AS84_BIOGL</name>
<dbReference type="PANTHER" id="PTHR22748">
    <property type="entry name" value="AP ENDONUCLEASE"/>
    <property type="match status" value="1"/>
</dbReference>
<evidence type="ECO:0000256" key="2">
    <source>
        <dbReference type="ARBA" id="ARBA00001936"/>
    </source>
</evidence>
<feature type="domain" description="Endonuclease/exonuclease/phosphatase" evidence="12">
    <location>
        <begin position="189"/>
        <end position="430"/>
    </location>
</feature>
<dbReference type="OMA" id="MEYLEWI"/>
<evidence type="ECO:0000313" key="14">
    <source>
        <dbReference type="RefSeq" id="XP_055890074.1"/>
    </source>
</evidence>
<dbReference type="InterPro" id="IPR005135">
    <property type="entry name" value="Endo/exonuclease/phosphatase"/>
</dbReference>
<dbReference type="PANTHER" id="PTHR22748:SF6">
    <property type="entry name" value="DNA-(APURINIC OR APYRIMIDINIC SITE) ENDONUCLEASE"/>
    <property type="match status" value="1"/>
</dbReference>
<dbReference type="GO" id="GO:0008311">
    <property type="term" value="F:double-stranded DNA 3'-5' DNA exonuclease activity"/>
    <property type="evidence" value="ECO:0007669"/>
    <property type="project" value="UniProtKB-EC"/>
</dbReference>
<dbReference type="NCBIfam" id="TIGR00633">
    <property type="entry name" value="xth"/>
    <property type="match status" value="1"/>
</dbReference>
<dbReference type="SUPFAM" id="SSF56219">
    <property type="entry name" value="DNase I-like"/>
    <property type="match status" value="1"/>
</dbReference>
<dbReference type="RefSeq" id="XP_055890074.1">
    <property type="nucleotide sequence ID" value="XM_056034099.1"/>
</dbReference>
<keyword evidence="8" id="KW-0464">Manganese</keyword>
<keyword evidence="6 8" id="KW-0460">Magnesium</keyword>
<dbReference type="GeneID" id="106061433"/>
<evidence type="ECO:0000256" key="1">
    <source>
        <dbReference type="ARBA" id="ARBA00000493"/>
    </source>
</evidence>
<feature type="compositionally biased region" description="Acidic residues" evidence="11">
    <location>
        <begin position="114"/>
        <end position="123"/>
    </location>
</feature>
<evidence type="ECO:0000256" key="8">
    <source>
        <dbReference type="PIRSR" id="PIRSR604808-2"/>
    </source>
</evidence>
<feature type="binding site" evidence="8">
    <location>
        <position position="334"/>
    </location>
    <ligand>
        <name>Mg(2+)</name>
        <dbReference type="ChEBI" id="CHEBI:18420"/>
        <label>1</label>
    </ligand>
</feature>
<feature type="compositionally biased region" description="Basic and acidic residues" evidence="11">
    <location>
        <begin position="144"/>
        <end position="153"/>
    </location>
</feature>
<feature type="site" description="Interaction with DNA substrate" evidence="9">
    <location>
        <position position="430"/>
    </location>
</feature>
<dbReference type="GO" id="GO:0003677">
    <property type="term" value="F:DNA binding"/>
    <property type="evidence" value="ECO:0007669"/>
    <property type="project" value="InterPro"/>
</dbReference>
<evidence type="ECO:0000256" key="4">
    <source>
        <dbReference type="ARBA" id="ARBA00022723"/>
    </source>
</evidence>
<dbReference type="Pfam" id="PF03372">
    <property type="entry name" value="Exo_endo_phos"/>
    <property type="match status" value="1"/>
</dbReference>
<feature type="active site" evidence="7">
    <location>
        <position position="292"/>
    </location>
</feature>
<dbReference type="Gene3D" id="3.60.10.10">
    <property type="entry name" value="Endonuclease/exonuclease/phosphatase"/>
    <property type="match status" value="1"/>
</dbReference>
<comment type="cofactor">
    <cofactor evidence="8 10">
        <name>Mg(2+)</name>
        <dbReference type="ChEBI" id="CHEBI:18420"/>
    </cofactor>
    <cofactor evidence="8 10">
        <name>Mn(2+)</name>
        <dbReference type="ChEBI" id="CHEBI:29035"/>
    </cofactor>
    <text evidence="8 10">Probably binds two magnesium or manganese ions per subunit.</text>
</comment>
<feature type="binding site" evidence="8">
    <location>
        <position position="220"/>
    </location>
    <ligand>
        <name>Mg(2+)</name>
        <dbReference type="ChEBI" id="CHEBI:18420"/>
        <label>1</label>
    </ligand>
</feature>
<dbReference type="PROSITE" id="PS00728">
    <property type="entry name" value="AP_NUCLEASE_F1_3"/>
    <property type="match status" value="1"/>
</dbReference>
<dbReference type="GO" id="GO:0008081">
    <property type="term" value="F:phosphoric diester hydrolase activity"/>
    <property type="evidence" value="ECO:0007669"/>
    <property type="project" value="TreeGrafter"/>
</dbReference>
<dbReference type="InterPro" id="IPR020848">
    <property type="entry name" value="AP_endonuclease_F1_CS"/>
</dbReference>
<accession>A0A9W3AS84</accession>
<feature type="active site" description="Proton acceptor" evidence="7">
    <location>
        <position position="430"/>
    </location>
</feature>
<comment type="cofactor">
    <cofactor evidence="2">
        <name>Mn(2+)</name>
        <dbReference type="ChEBI" id="CHEBI:29035"/>
    </cofactor>
</comment>
<feature type="compositionally biased region" description="Basic and acidic residues" evidence="11">
    <location>
        <begin position="124"/>
        <end position="133"/>
    </location>
</feature>
<dbReference type="PROSITE" id="PS00726">
    <property type="entry name" value="AP_NUCLEASE_F1_1"/>
    <property type="match status" value="1"/>
</dbReference>
<proteinExistence type="inferred from homology"/>
<evidence type="ECO:0000256" key="6">
    <source>
        <dbReference type="ARBA" id="ARBA00022842"/>
    </source>
</evidence>
<feature type="active site" description="Proton donor/acceptor" evidence="7">
    <location>
        <position position="332"/>
    </location>
</feature>
<keyword evidence="10" id="KW-0227">DNA damage</keyword>
<feature type="binding site" evidence="8">
    <location>
        <position position="430"/>
    </location>
    <ligand>
        <name>Mg(2+)</name>
        <dbReference type="ChEBI" id="CHEBI:18420"/>
        <label>1</label>
    </ligand>
</feature>
<dbReference type="GO" id="GO:0005634">
    <property type="term" value="C:nucleus"/>
    <property type="evidence" value="ECO:0007669"/>
    <property type="project" value="TreeGrafter"/>
</dbReference>
<dbReference type="CDD" id="cd09087">
    <property type="entry name" value="Ape1-like_AP-endo"/>
    <property type="match status" value="1"/>
</dbReference>
<feature type="region of interest" description="Disordered" evidence="11">
    <location>
        <begin position="60"/>
        <end position="164"/>
    </location>
</feature>
<reference evidence="14" key="1">
    <citation type="submission" date="2025-08" db="UniProtKB">
        <authorList>
            <consortium name="RefSeq"/>
        </authorList>
    </citation>
    <scope>IDENTIFICATION</scope>
</reference>
<keyword evidence="10" id="KW-0234">DNA repair</keyword>
<evidence type="ECO:0000313" key="13">
    <source>
        <dbReference type="Proteomes" id="UP001165740"/>
    </source>
</evidence>
<keyword evidence="13" id="KW-1185">Reference proteome</keyword>
<evidence type="ECO:0000256" key="11">
    <source>
        <dbReference type="SAM" id="MobiDB-lite"/>
    </source>
</evidence>